<evidence type="ECO:0000256" key="1">
    <source>
        <dbReference type="SAM" id="MobiDB-lite"/>
    </source>
</evidence>
<evidence type="ECO:0000313" key="3">
    <source>
        <dbReference type="Proteomes" id="UP000770661"/>
    </source>
</evidence>
<protein>
    <submittedName>
        <fullName evidence="2">Uncharacterized protein</fullName>
    </submittedName>
</protein>
<evidence type="ECO:0000313" key="2">
    <source>
        <dbReference type="EMBL" id="KAG0714757.1"/>
    </source>
</evidence>
<dbReference type="EMBL" id="JACEEZ010020266">
    <property type="protein sequence ID" value="KAG0714757.1"/>
    <property type="molecule type" value="Genomic_DNA"/>
</dbReference>
<dbReference type="AlphaFoldDB" id="A0A8J4XUB5"/>
<comment type="caution">
    <text evidence="2">The sequence shown here is derived from an EMBL/GenBank/DDBJ whole genome shotgun (WGS) entry which is preliminary data.</text>
</comment>
<sequence>MASKIREDFSAGNSAGGPLGWQARDGPTTKEHGGTVSRHLPDWGPNCSPSPIWGSGKGGGAWRQRWSRPWRHGECGSGSRDVLRHHGIQPGRRNGACVLSNKKGEKRPVLFPFVTFPWSGGTAVLSFFGFSSPPRASLSNASKPHGDTPERTSAGESWGRKSGDCSRGRKDEALRWTFKPSRGEAFAMIPGFWSNLHIFLGGAPPGWNSFLAPEQCTRARGCQKVSILLRFGCFPGPVLLDEEGGAWTPAVVPFVAQSSKGVD</sequence>
<feature type="region of interest" description="Disordered" evidence="1">
    <location>
        <begin position="1"/>
        <end position="98"/>
    </location>
</feature>
<reference evidence="2" key="1">
    <citation type="submission" date="2020-07" db="EMBL/GenBank/DDBJ databases">
        <title>The High-quality genome of the commercially important snow crab, Chionoecetes opilio.</title>
        <authorList>
            <person name="Jeong J.-H."/>
            <person name="Ryu S."/>
        </authorList>
    </citation>
    <scope>NUCLEOTIDE SEQUENCE</scope>
    <source>
        <strain evidence="2">MADBK_172401_WGS</strain>
        <tissue evidence="2">Digestive gland</tissue>
    </source>
</reference>
<dbReference type="Proteomes" id="UP000770661">
    <property type="component" value="Unassembled WGS sequence"/>
</dbReference>
<feature type="compositionally biased region" description="Basic and acidic residues" evidence="1">
    <location>
        <begin position="158"/>
        <end position="167"/>
    </location>
</feature>
<organism evidence="2 3">
    <name type="scientific">Chionoecetes opilio</name>
    <name type="common">Atlantic snow crab</name>
    <name type="synonym">Cancer opilio</name>
    <dbReference type="NCBI Taxonomy" id="41210"/>
    <lineage>
        <taxon>Eukaryota</taxon>
        <taxon>Metazoa</taxon>
        <taxon>Ecdysozoa</taxon>
        <taxon>Arthropoda</taxon>
        <taxon>Crustacea</taxon>
        <taxon>Multicrustacea</taxon>
        <taxon>Malacostraca</taxon>
        <taxon>Eumalacostraca</taxon>
        <taxon>Eucarida</taxon>
        <taxon>Decapoda</taxon>
        <taxon>Pleocyemata</taxon>
        <taxon>Brachyura</taxon>
        <taxon>Eubrachyura</taxon>
        <taxon>Majoidea</taxon>
        <taxon>Majidae</taxon>
        <taxon>Chionoecetes</taxon>
    </lineage>
</organism>
<name>A0A8J4XUB5_CHIOP</name>
<proteinExistence type="predicted"/>
<accession>A0A8J4XUB5</accession>
<feature type="region of interest" description="Disordered" evidence="1">
    <location>
        <begin position="138"/>
        <end position="167"/>
    </location>
</feature>
<gene>
    <name evidence="2" type="ORF">GWK47_013521</name>
</gene>
<keyword evidence="3" id="KW-1185">Reference proteome</keyword>